<dbReference type="PIRSF" id="PIRSF034110">
    <property type="entry name" value="DUF1203"/>
    <property type="match status" value="1"/>
</dbReference>
<name>A0ABZ1EUA0_9ACTN</name>
<evidence type="ECO:0000313" key="1">
    <source>
        <dbReference type="EMBL" id="WSB07700.1"/>
    </source>
</evidence>
<organism evidence="1 2">
    <name type="scientific">Streptomyces cyaneofuscatus</name>
    <dbReference type="NCBI Taxonomy" id="66883"/>
    <lineage>
        <taxon>Bacteria</taxon>
        <taxon>Bacillati</taxon>
        <taxon>Actinomycetota</taxon>
        <taxon>Actinomycetes</taxon>
        <taxon>Kitasatosporales</taxon>
        <taxon>Streptomycetaceae</taxon>
        <taxon>Streptomyces</taxon>
    </lineage>
</organism>
<sequence>MTAYEPRASTGYEPRPVARYEPRPIAPAALAELRATDDAGRPCAPYTEAGAGAPLRCCLRGSEPGERIALVSYAPLRRWAAATGAAPGAYDEQGPVFIHAEECAGPDPERPDYPFSRPGALRTVRRYDARGHIVGGRLLEIPAEAEKGFDAAFDEAFADPEVALVHVRAVEYGCLHFEVRRP</sequence>
<accession>A0ABZ1EUA0</accession>
<protein>
    <submittedName>
        <fullName evidence="1">DUF1203 domain-containing protein</fullName>
    </submittedName>
</protein>
<evidence type="ECO:0000313" key="2">
    <source>
        <dbReference type="Proteomes" id="UP001356428"/>
    </source>
</evidence>
<dbReference type="Pfam" id="PF06718">
    <property type="entry name" value="DUF1203"/>
    <property type="match status" value="1"/>
</dbReference>
<dbReference type="InterPro" id="IPR009593">
    <property type="entry name" value="DUF1203"/>
</dbReference>
<dbReference type="EMBL" id="CP109083">
    <property type="protein sequence ID" value="WSB07700.1"/>
    <property type="molecule type" value="Genomic_DNA"/>
</dbReference>
<dbReference type="Proteomes" id="UP001356428">
    <property type="component" value="Chromosome"/>
</dbReference>
<proteinExistence type="predicted"/>
<dbReference type="RefSeq" id="WP_326705840.1">
    <property type="nucleotide sequence ID" value="NZ_CP108861.1"/>
</dbReference>
<gene>
    <name evidence="1" type="ORF">OG849_10765</name>
</gene>
<keyword evidence="2" id="KW-1185">Reference proteome</keyword>
<reference evidence="1 2" key="1">
    <citation type="submission" date="2022-10" db="EMBL/GenBank/DDBJ databases">
        <title>The complete genomes of actinobacterial strains from the NBC collection.</title>
        <authorList>
            <person name="Joergensen T.S."/>
            <person name="Alvarez Arevalo M."/>
            <person name="Sterndorff E.B."/>
            <person name="Faurdal D."/>
            <person name="Vuksanovic O."/>
            <person name="Mourched A.-S."/>
            <person name="Charusanti P."/>
            <person name="Shaw S."/>
            <person name="Blin K."/>
            <person name="Weber T."/>
        </authorList>
    </citation>
    <scope>NUCLEOTIDE SEQUENCE [LARGE SCALE GENOMIC DNA]</scope>
    <source>
        <strain evidence="1 2">NBC 01792</strain>
    </source>
</reference>